<gene>
    <name evidence="1" type="ORF">LCGC14_1024510</name>
</gene>
<organism evidence="1">
    <name type="scientific">marine sediment metagenome</name>
    <dbReference type="NCBI Taxonomy" id="412755"/>
    <lineage>
        <taxon>unclassified sequences</taxon>
        <taxon>metagenomes</taxon>
        <taxon>ecological metagenomes</taxon>
    </lineage>
</organism>
<proteinExistence type="predicted"/>
<name>A0A0F9N100_9ZZZZ</name>
<sequence>RGAALANSLGQILLGAMTVYFYRRESGVPLKELVPTREDFRVMGRYASDVLGRLRHIGRGG</sequence>
<dbReference type="EMBL" id="LAZR01004114">
    <property type="protein sequence ID" value="KKN11644.1"/>
    <property type="molecule type" value="Genomic_DNA"/>
</dbReference>
<dbReference type="AlphaFoldDB" id="A0A0F9N100"/>
<comment type="caution">
    <text evidence="1">The sequence shown here is derived from an EMBL/GenBank/DDBJ whole genome shotgun (WGS) entry which is preliminary data.</text>
</comment>
<feature type="non-terminal residue" evidence="1">
    <location>
        <position position="1"/>
    </location>
</feature>
<evidence type="ECO:0000313" key="1">
    <source>
        <dbReference type="EMBL" id="KKN11644.1"/>
    </source>
</evidence>
<accession>A0A0F9N100</accession>
<reference evidence="1" key="1">
    <citation type="journal article" date="2015" name="Nature">
        <title>Complex archaea that bridge the gap between prokaryotes and eukaryotes.</title>
        <authorList>
            <person name="Spang A."/>
            <person name="Saw J.H."/>
            <person name="Jorgensen S.L."/>
            <person name="Zaremba-Niedzwiedzka K."/>
            <person name="Martijn J."/>
            <person name="Lind A.E."/>
            <person name="van Eijk R."/>
            <person name="Schleper C."/>
            <person name="Guy L."/>
            <person name="Ettema T.J."/>
        </authorList>
    </citation>
    <scope>NUCLEOTIDE SEQUENCE</scope>
</reference>
<protein>
    <submittedName>
        <fullName evidence="1">Uncharacterized protein</fullName>
    </submittedName>
</protein>